<evidence type="ECO:0000256" key="1">
    <source>
        <dbReference type="ARBA" id="ARBA00022737"/>
    </source>
</evidence>
<sequence length="182" mass="21098">QIISSWLSPLKYFGKQQRLMSECVEPCGQWFLNSEEFLYWVEVQNFRLQCWGDAGSGKTMISSIVVNHLQQYVDTSSCPVMVIYLDHTQGTQQEPVYLLGSLLDQLIGGSMERHQAVLTEPYARSRKGQSKPYLCRRCRQDQEESCSDKTCVRNMLYAELRRYTRSFLVVDALDECSEEVKQ</sequence>
<dbReference type="InterPro" id="IPR056884">
    <property type="entry name" value="NPHP3-like_N"/>
</dbReference>
<name>A0A6A6U2A6_9PEZI</name>
<evidence type="ECO:0000313" key="3">
    <source>
        <dbReference type="EMBL" id="KAF2665084.1"/>
    </source>
</evidence>
<gene>
    <name evidence="3" type="ORF">BT63DRAFT_364141</name>
</gene>
<dbReference type="Pfam" id="PF24883">
    <property type="entry name" value="NPHP3_N"/>
    <property type="match status" value="1"/>
</dbReference>
<dbReference type="PANTHER" id="PTHR10039:SF15">
    <property type="entry name" value="NACHT DOMAIN-CONTAINING PROTEIN"/>
    <property type="match status" value="1"/>
</dbReference>
<protein>
    <recommendedName>
        <fullName evidence="2">Nephrocystin 3-like N-terminal domain-containing protein</fullName>
    </recommendedName>
</protein>
<evidence type="ECO:0000259" key="2">
    <source>
        <dbReference type="Pfam" id="PF24883"/>
    </source>
</evidence>
<keyword evidence="1" id="KW-0677">Repeat</keyword>
<dbReference type="Proteomes" id="UP000799302">
    <property type="component" value="Unassembled WGS sequence"/>
</dbReference>
<keyword evidence="4" id="KW-1185">Reference proteome</keyword>
<feature type="non-terminal residue" evidence="3">
    <location>
        <position position="1"/>
    </location>
</feature>
<feature type="non-terminal residue" evidence="3">
    <location>
        <position position="182"/>
    </location>
</feature>
<organism evidence="3 4">
    <name type="scientific">Microthyrium microscopicum</name>
    <dbReference type="NCBI Taxonomy" id="703497"/>
    <lineage>
        <taxon>Eukaryota</taxon>
        <taxon>Fungi</taxon>
        <taxon>Dikarya</taxon>
        <taxon>Ascomycota</taxon>
        <taxon>Pezizomycotina</taxon>
        <taxon>Dothideomycetes</taxon>
        <taxon>Dothideomycetes incertae sedis</taxon>
        <taxon>Microthyriales</taxon>
        <taxon>Microthyriaceae</taxon>
        <taxon>Microthyrium</taxon>
    </lineage>
</organism>
<dbReference type="InterPro" id="IPR027417">
    <property type="entry name" value="P-loop_NTPase"/>
</dbReference>
<dbReference type="Gene3D" id="3.40.50.300">
    <property type="entry name" value="P-loop containing nucleotide triphosphate hydrolases"/>
    <property type="match status" value="1"/>
</dbReference>
<evidence type="ECO:0000313" key="4">
    <source>
        <dbReference type="Proteomes" id="UP000799302"/>
    </source>
</evidence>
<dbReference type="AlphaFoldDB" id="A0A6A6U2A6"/>
<dbReference type="OrthoDB" id="195446at2759"/>
<accession>A0A6A6U2A6</accession>
<reference evidence="3" key="1">
    <citation type="journal article" date="2020" name="Stud. Mycol.">
        <title>101 Dothideomycetes genomes: a test case for predicting lifestyles and emergence of pathogens.</title>
        <authorList>
            <person name="Haridas S."/>
            <person name="Albert R."/>
            <person name="Binder M."/>
            <person name="Bloem J."/>
            <person name="Labutti K."/>
            <person name="Salamov A."/>
            <person name="Andreopoulos B."/>
            <person name="Baker S."/>
            <person name="Barry K."/>
            <person name="Bills G."/>
            <person name="Bluhm B."/>
            <person name="Cannon C."/>
            <person name="Castanera R."/>
            <person name="Culley D."/>
            <person name="Daum C."/>
            <person name="Ezra D."/>
            <person name="Gonzalez J."/>
            <person name="Henrissat B."/>
            <person name="Kuo A."/>
            <person name="Liang C."/>
            <person name="Lipzen A."/>
            <person name="Lutzoni F."/>
            <person name="Magnuson J."/>
            <person name="Mondo S."/>
            <person name="Nolan M."/>
            <person name="Ohm R."/>
            <person name="Pangilinan J."/>
            <person name="Park H.-J."/>
            <person name="Ramirez L."/>
            <person name="Alfaro M."/>
            <person name="Sun H."/>
            <person name="Tritt A."/>
            <person name="Yoshinaga Y."/>
            <person name="Zwiers L.-H."/>
            <person name="Turgeon B."/>
            <person name="Goodwin S."/>
            <person name="Spatafora J."/>
            <person name="Crous P."/>
            <person name="Grigoriev I."/>
        </authorList>
    </citation>
    <scope>NUCLEOTIDE SEQUENCE</scope>
    <source>
        <strain evidence="3">CBS 115976</strain>
    </source>
</reference>
<dbReference type="EMBL" id="MU004241">
    <property type="protein sequence ID" value="KAF2665084.1"/>
    <property type="molecule type" value="Genomic_DNA"/>
</dbReference>
<proteinExistence type="predicted"/>
<dbReference type="PANTHER" id="PTHR10039">
    <property type="entry name" value="AMELOGENIN"/>
    <property type="match status" value="1"/>
</dbReference>
<feature type="domain" description="Nephrocystin 3-like N-terminal" evidence="2">
    <location>
        <begin position="27"/>
        <end position="179"/>
    </location>
</feature>